<evidence type="ECO:0000313" key="6">
    <source>
        <dbReference type="Proteomes" id="UP000244248"/>
    </source>
</evidence>
<name>A0A2T5MCR6_9GAMM</name>
<dbReference type="AlphaFoldDB" id="A0A2T5MCR6"/>
<keyword evidence="6" id="KW-1185">Reference proteome</keyword>
<dbReference type="GO" id="GO:0010181">
    <property type="term" value="F:FMN binding"/>
    <property type="evidence" value="ECO:0007669"/>
    <property type="project" value="InterPro"/>
</dbReference>
<comment type="cofactor">
    <cofactor evidence="1">
        <name>FMN</name>
        <dbReference type="ChEBI" id="CHEBI:58210"/>
    </cofactor>
</comment>
<sequence length="367" mass="39238">MAEGTHTAAIFTPVKVGAIECANRVFMAPLTRCRSIPGTDAPQALNAEYYAQRASAGLIVSEATHISPQGKGYMGAPGIYSKAQEEGWKLVTNAVHAAGGKIVAQLWHVGRISHPDLQIDGALPVAPSAINAGLNVTTQNGKQVQVTPRALETSEIPGIVADYRHAAQTAKNAGFDGVEIHGANGYLLEQFMRDSTNLRTDEYGGSIANRIRFTLEAVDAAIEVFGADRVGIRLSPITLSNNCPLDSNTEAVYGTLVDELAKRKIAFIHFVEGNTQIEHSLVGFDFAGARKRFGGAYIANNGYTREDALTKIESGDADAVAFGRAFLANPDLPKRFALNAPLNAVNFKTIYKPDGEGYTDYPTLASE</sequence>
<reference evidence="5 6" key="1">
    <citation type="submission" date="2018-04" db="EMBL/GenBank/DDBJ databases">
        <title>Novel species isolated from glacier.</title>
        <authorList>
            <person name="Liu Q."/>
            <person name="Xin Y.-H."/>
        </authorList>
    </citation>
    <scope>NUCLEOTIDE SEQUENCE [LARGE SCALE GENOMIC DNA]</scope>
    <source>
        <strain evidence="5 6">GT1R17</strain>
    </source>
</reference>
<dbReference type="NCBIfam" id="NF007899">
    <property type="entry name" value="PRK10605.1"/>
    <property type="match status" value="1"/>
</dbReference>
<dbReference type="InterPro" id="IPR001155">
    <property type="entry name" value="OxRdtase_FMN_N"/>
</dbReference>
<evidence type="ECO:0000256" key="2">
    <source>
        <dbReference type="ARBA" id="ARBA00005979"/>
    </source>
</evidence>
<dbReference type="FunFam" id="3.20.20.70:FF:000059">
    <property type="entry name" value="N-ethylmaleimide reductase, FMN-linked"/>
    <property type="match status" value="1"/>
</dbReference>
<dbReference type="Gene3D" id="3.20.20.70">
    <property type="entry name" value="Aldolase class I"/>
    <property type="match status" value="1"/>
</dbReference>
<evidence type="ECO:0000256" key="1">
    <source>
        <dbReference type="ARBA" id="ARBA00001917"/>
    </source>
</evidence>
<dbReference type="GO" id="GO:0016628">
    <property type="term" value="F:oxidoreductase activity, acting on the CH-CH group of donors, NAD or NADP as acceptor"/>
    <property type="evidence" value="ECO:0007669"/>
    <property type="project" value="UniProtKB-ARBA"/>
</dbReference>
<dbReference type="PANTHER" id="PTHR22893">
    <property type="entry name" value="NADH OXIDOREDUCTASE-RELATED"/>
    <property type="match status" value="1"/>
</dbReference>
<proteinExistence type="inferred from homology"/>
<gene>
    <name evidence="5" type="ORF">CJD38_15570</name>
</gene>
<keyword evidence="3" id="KW-0560">Oxidoreductase</keyword>
<dbReference type="EMBL" id="QANS01000006">
    <property type="protein sequence ID" value="PTU30360.1"/>
    <property type="molecule type" value="Genomic_DNA"/>
</dbReference>
<evidence type="ECO:0000256" key="3">
    <source>
        <dbReference type="ARBA" id="ARBA00023002"/>
    </source>
</evidence>
<feature type="domain" description="NADH:flavin oxidoreductase/NADH oxidase N-terminal" evidence="4">
    <location>
        <begin position="10"/>
        <end position="342"/>
    </location>
</feature>
<dbReference type="RefSeq" id="WP_107941305.1">
    <property type="nucleotide sequence ID" value="NZ_QANS01000006.1"/>
</dbReference>
<dbReference type="CDD" id="cd02933">
    <property type="entry name" value="OYE_like_FMN"/>
    <property type="match status" value="1"/>
</dbReference>
<comment type="caution">
    <text evidence="5">The sequence shown here is derived from an EMBL/GenBank/DDBJ whole genome shotgun (WGS) entry which is preliminary data.</text>
</comment>
<dbReference type="Proteomes" id="UP000244248">
    <property type="component" value="Unassembled WGS sequence"/>
</dbReference>
<dbReference type="Pfam" id="PF00724">
    <property type="entry name" value="Oxidored_FMN"/>
    <property type="match status" value="1"/>
</dbReference>
<accession>A0A2T5MCR6</accession>
<evidence type="ECO:0000313" key="5">
    <source>
        <dbReference type="EMBL" id="PTU30360.1"/>
    </source>
</evidence>
<evidence type="ECO:0000259" key="4">
    <source>
        <dbReference type="Pfam" id="PF00724"/>
    </source>
</evidence>
<dbReference type="SUPFAM" id="SSF51395">
    <property type="entry name" value="FMN-linked oxidoreductases"/>
    <property type="match status" value="1"/>
</dbReference>
<dbReference type="InterPro" id="IPR045247">
    <property type="entry name" value="Oye-like"/>
</dbReference>
<dbReference type="GO" id="GO:0005829">
    <property type="term" value="C:cytosol"/>
    <property type="evidence" value="ECO:0007669"/>
    <property type="project" value="TreeGrafter"/>
</dbReference>
<dbReference type="PANTHER" id="PTHR22893:SF98">
    <property type="entry name" value="OXIDOREDUCTASE"/>
    <property type="match status" value="1"/>
</dbReference>
<organism evidence="5 6">
    <name type="scientific">Stenotrophobium rhamnosiphilum</name>
    <dbReference type="NCBI Taxonomy" id="2029166"/>
    <lineage>
        <taxon>Bacteria</taxon>
        <taxon>Pseudomonadati</taxon>
        <taxon>Pseudomonadota</taxon>
        <taxon>Gammaproteobacteria</taxon>
        <taxon>Nevskiales</taxon>
        <taxon>Nevskiaceae</taxon>
        <taxon>Stenotrophobium</taxon>
    </lineage>
</organism>
<dbReference type="InterPro" id="IPR013785">
    <property type="entry name" value="Aldolase_TIM"/>
</dbReference>
<dbReference type="OrthoDB" id="8523426at2"/>
<protein>
    <submittedName>
        <fullName evidence="5">Alkene reductase</fullName>
    </submittedName>
</protein>
<comment type="similarity">
    <text evidence="2">Belongs to the NADH:flavin oxidoreductase/NADH oxidase family.</text>
</comment>